<keyword evidence="1" id="KW-1133">Transmembrane helix</keyword>
<reference evidence="2" key="1">
    <citation type="journal article" date="2017" name="J. Phycol.">
        <title>Analysis of chloroplast genomes and a supermatrix inform reclassification of the Rhodomelaceae (Rhodophyta).</title>
        <authorList>
            <person name="Diaz-Tapia P."/>
            <person name="Maggs C.A."/>
            <person name="West J.A."/>
            <person name="Verbruggen H."/>
        </authorList>
    </citation>
    <scope>NUCLEOTIDE SEQUENCE</scope>
    <source>
        <strain evidence="2">PD831</strain>
    </source>
</reference>
<feature type="transmembrane region" description="Helical" evidence="1">
    <location>
        <begin position="66"/>
        <end position="84"/>
    </location>
</feature>
<dbReference type="GeneID" id="33357757"/>
<dbReference type="EMBL" id="MF101433">
    <property type="protein sequence ID" value="ARW64528.1"/>
    <property type="molecule type" value="Genomic_DNA"/>
</dbReference>
<dbReference type="Pfam" id="PF02405">
    <property type="entry name" value="MlaE"/>
    <property type="match status" value="1"/>
</dbReference>
<protein>
    <recommendedName>
        <fullName evidence="3">ABC transporter permease</fullName>
    </recommendedName>
</protein>
<keyword evidence="1" id="KW-0472">Membrane</keyword>
<evidence type="ECO:0000256" key="1">
    <source>
        <dbReference type="SAM" id="Phobius"/>
    </source>
</evidence>
<feature type="transmembrane region" description="Helical" evidence="1">
    <location>
        <begin position="190"/>
        <end position="210"/>
    </location>
</feature>
<dbReference type="PANTHER" id="PTHR30188:SF4">
    <property type="entry name" value="PROTEIN TRIGALACTOSYLDIACYLGLYCEROL 1, CHLOROPLASTIC"/>
    <property type="match status" value="1"/>
</dbReference>
<keyword evidence="2" id="KW-0150">Chloroplast</keyword>
<dbReference type="PANTHER" id="PTHR30188">
    <property type="entry name" value="ABC TRANSPORTER PERMEASE PROTEIN-RELATED"/>
    <property type="match status" value="1"/>
</dbReference>
<feature type="transmembrane region" description="Helical" evidence="1">
    <location>
        <begin position="222"/>
        <end position="245"/>
    </location>
</feature>
<dbReference type="InterPro" id="IPR030802">
    <property type="entry name" value="Permease_MalE"/>
</dbReference>
<geneLocation type="chloroplast" evidence="2"/>
<name>A0A1Z1MEL8_9FLOR</name>
<organism evidence="2">
    <name type="scientific">Vertebrata isogona</name>
    <dbReference type="NCBI Taxonomy" id="2006944"/>
    <lineage>
        <taxon>Eukaryota</taxon>
        <taxon>Rhodophyta</taxon>
        <taxon>Florideophyceae</taxon>
        <taxon>Rhodymeniophycidae</taxon>
        <taxon>Ceramiales</taxon>
        <taxon>Rhodomelaceae</taxon>
        <taxon>Polysiphonioideae</taxon>
        <taxon>Vertebrata</taxon>
    </lineage>
</organism>
<feature type="transmembrane region" description="Helical" evidence="1">
    <location>
        <begin position="155"/>
        <end position="178"/>
    </location>
</feature>
<feature type="transmembrane region" description="Helical" evidence="1">
    <location>
        <begin position="90"/>
        <end position="113"/>
    </location>
</feature>
<evidence type="ECO:0000313" key="2">
    <source>
        <dbReference type="EMBL" id="ARW64528.1"/>
    </source>
</evidence>
<feature type="transmembrane region" description="Helical" evidence="1">
    <location>
        <begin position="35"/>
        <end position="59"/>
    </location>
</feature>
<dbReference type="RefSeq" id="YP_009395522.1">
    <property type="nucleotide sequence ID" value="NC_035278.1"/>
</dbReference>
<accession>A0A1Z1MEL8</accession>
<proteinExistence type="predicted"/>
<keyword evidence="1" id="KW-0812">Transmembrane</keyword>
<gene>
    <name evidence="2" type="primary">ycf63</name>
</gene>
<evidence type="ECO:0008006" key="3">
    <source>
        <dbReference type="Google" id="ProtNLM"/>
    </source>
</evidence>
<keyword evidence="2" id="KW-0934">Plastid</keyword>
<feature type="transmembrane region" description="Helical" evidence="1">
    <location>
        <begin position="120"/>
        <end position="143"/>
    </location>
</feature>
<dbReference type="GO" id="GO:0043190">
    <property type="term" value="C:ATP-binding cassette (ABC) transporter complex"/>
    <property type="evidence" value="ECO:0007669"/>
    <property type="project" value="InterPro"/>
</dbReference>
<dbReference type="AlphaFoldDB" id="A0A1Z1MEL8"/>
<dbReference type="GO" id="GO:0005548">
    <property type="term" value="F:phospholipid transporter activity"/>
    <property type="evidence" value="ECO:0007669"/>
    <property type="project" value="TreeGrafter"/>
</dbReference>
<sequence>MIRFSGRFKALLEVSIALVNPVTFQYLNYVNLLKYTHYISLDVLFINTITSFFISLVLSLQVVKEFLYLNAVHLVSSMLAVSFIRELSPVLTSIIVIGKIGSLYTSELATMVVTEQIDSLWVLGIDPISYLILPRVIALLLILPLLNLFSLFTSFISSSFICFILYDINPSFFFTYLFYSNIYFDFFKSFCKMIVFSLSISIISCVWGMTTSSGSESVGLSTTSSVVVSLLCIFILNFILSYFLFDNMTSSFTFFK</sequence>